<comment type="caution">
    <text evidence="1">The sequence shown here is derived from an EMBL/GenBank/DDBJ whole genome shotgun (WGS) entry which is preliminary data.</text>
</comment>
<accession>A0A6A1WN87</accession>
<sequence length="51" mass="5593">MSFAVQTAAQEKSGAILLTSPTIFLHPHDKEAIMMTQAQAQAQVALRDIWP</sequence>
<reference evidence="1 2" key="1">
    <citation type="journal article" date="2019" name="Plant Biotechnol. J.">
        <title>The red bayberry genome and genetic basis of sex determination.</title>
        <authorList>
            <person name="Jia H.M."/>
            <person name="Jia H.J."/>
            <person name="Cai Q.L."/>
            <person name="Wang Y."/>
            <person name="Zhao H.B."/>
            <person name="Yang W.F."/>
            <person name="Wang G.Y."/>
            <person name="Li Y.H."/>
            <person name="Zhan D.L."/>
            <person name="Shen Y.T."/>
            <person name="Niu Q.F."/>
            <person name="Chang L."/>
            <person name="Qiu J."/>
            <person name="Zhao L."/>
            <person name="Xie H.B."/>
            <person name="Fu W.Y."/>
            <person name="Jin J."/>
            <person name="Li X.W."/>
            <person name="Jiao Y."/>
            <person name="Zhou C.C."/>
            <person name="Tu T."/>
            <person name="Chai C.Y."/>
            <person name="Gao J.L."/>
            <person name="Fan L.J."/>
            <person name="van de Weg E."/>
            <person name="Wang J.Y."/>
            <person name="Gao Z.S."/>
        </authorList>
    </citation>
    <scope>NUCLEOTIDE SEQUENCE [LARGE SCALE GENOMIC DNA]</scope>
    <source>
        <tissue evidence="1">Leaves</tissue>
    </source>
</reference>
<evidence type="ECO:0000313" key="1">
    <source>
        <dbReference type="EMBL" id="KAB1226143.1"/>
    </source>
</evidence>
<gene>
    <name evidence="1" type="ORF">CJ030_MR1G023908</name>
</gene>
<proteinExistence type="predicted"/>
<dbReference type="AlphaFoldDB" id="A0A6A1WN87"/>
<dbReference type="Proteomes" id="UP000516437">
    <property type="component" value="Chromosome 1"/>
</dbReference>
<evidence type="ECO:0000313" key="2">
    <source>
        <dbReference type="Proteomes" id="UP000516437"/>
    </source>
</evidence>
<protein>
    <submittedName>
        <fullName evidence="1">Uncharacterized protein</fullName>
    </submittedName>
</protein>
<keyword evidence="2" id="KW-1185">Reference proteome</keyword>
<dbReference type="EMBL" id="RXIC02000019">
    <property type="protein sequence ID" value="KAB1226143.1"/>
    <property type="molecule type" value="Genomic_DNA"/>
</dbReference>
<organism evidence="1 2">
    <name type="scientific">Morella rubra</name>
    <name type="common">Chinese bayberry</name>
    <dbReference type="NCBI Taxonomy" id="262757"/>
    <lineage>
        <taxon>Eukaryota</taxon>
        <taxon>Viridiplantae</taxon>
        <taxon>Streptophyta</taxon>
        <taxon>Embryophyta</taxon>
        <taxon>Tracheophyta</taxon>
        <taxon>Spermatophyta</taxon>
        <taxon>Magnoliopsida</taxon>
        <taxon>eudicotyledons</taxon>
        <taxon>Gunneridae</taxon>
        <taxon>Pentapetalae</taxon>
        <taxon>rosids</taxon>
        <taxon>fabids</taxon>
        <taxon>Fagales</taxon>
        <taxon>Myricaceae</taxon>
        <taxon>Morella</taxon>
    </lineage>
</organism>
<name>A0A6A1WN87_9ROSI</name>